<evidence type="ECO:0000313" key="3">
    <source>
        <dbReference type="Proteomes" id="UP001176961"/>
    </source>
</evidence>
<keyword evidence="1" id="KW-1133">Transmembrane helix</keyword>
<proteinExistence type="predicted"/>
<comment type="caution">
    <text evidence="2">The sequence shown here is derived from an EMBL/GenBank/DDBJ whole genome shotgun (WGS) entry which is preliminary data.</text>
</comment>
<evidence type="ECO:0000256" key="1">
    <source>
        <dbReference type="SAM" id="Phobius"/>
    </source>
</evidence>
<dbReference type="EMBL" id="CATQJL010000001">
    <property type="protein sequence ID" value="CAJ0588258.1"/>
    <property type="molecule type" value="Genomic_DNA"/>
</dbReference>
<gene>
    <name evidence="2" type="ORF">CYNAS_LOCUS241</name>
</gene>
<feature type="non-terminal residue" evidence="2">
    <location>
        <position position="92"/>
    </location>
</feature>
<feature type="transmembrane region" description="Helical" evidence="1">
    <location>
        <begin position="45"/>
        <end position="77"/>
    </location>
</feature>
<protein>
    <submittedName>
        <fullName evidence="2">Uncharacterized protein</fullName>
    </submittedName>
</protein>
<dbReference type="Proteomes" id="UP001176961">
    <property type="component" value="Unassembled WGS sequence"/>
</dbReference>
<sequence length="92" mass="10833">MSFLSFICQAFFSRNSSHLLCFTSTASFSFPLSLLTCLPLKMICIWYSLFCTISCFPRLIVSSGVFFSFVVSLEFFFMFHFRKFMNRTEVFF</sequence>
<dbReference type="AlphaFoldDB" id="A0AA36DIJ4"/>
<keyword evidence="1" id="KW-0472">Membrane</keyword>
<evidence type="ECO:0000313" key="2">
    <source>
        <dbReference type="EMBL" id="CAJ0588258.1"/>
    </source>
</evidence>
<reference evidence="2" key="1">
    <citation type="submission" date="2023-07" db="EMBL/GenBank/DDBJ databases">
        <authorList>
            <consortium name="CYATHOMIX"/>
        </authorList>
    </citation>
    <scope>NUCLEOTIDE SEQUENCE</scope>
    <source>
        <strain evidence="2">N/A</strain>
    </source>
</reference>
<accession>A0AA36DIJ4</accession>
<keyword evidence="1" id="KW-0812">Transmembrane</keyword>
<organism evidence="2 3">
    <name type="scientific">Cylicocyclus nassatus</name>
    <name type="common">Nematode worm</name>
    <dbReference type="NCBI Taxonomy" id="53992"/>
    <lineage>
        <taxon>Eukaryota</taxon>
        <taxon>Metazoa</taxon>
        <taxon>Ecdysozoa</taxon>
        <taxon>Nematoda</taxon>
        <taxon>Chromadorea</taxon>
        <taxon>Rhabditida</taxon>
        <taxon>Rhabditina</taxon>
        <taxon>Rhabditomorpha</taxon>
        <taxon>Strongyloidea</taxon>
        <taxon>Strongylidae</taxon>
        <taxon>Cylicocyclus</taxon>
    </lineage>
</organism>
<name>A0AA36DIJ4_CYLNA</name>
<keyword evidence="3" id="KW-1185">Reference proteome</keyword>